<keyword evidence="4" id="KW-0456">Lyase</keyword>
<dbReference type="AlphaFoldDB" id="A0A9Y2AKX4"/>
<dbReference type="NCBIfam" id="TIGR04350">
    <property type="entry name" value="C_S_lyase_PatB"/>
    <property type="match status" value="1"/>
</dbReference>
<dbReference type="GO" id="GO:0008483">
    <property type="term" value="F:transaminase activity"/>
    <property type="evidence" value="ECO:0007669"/>
    <property type="project" value="UniProtKB-KW"/>
</dbReference>
<dbReference type="PANTHER" id="PTHR43525">
    <property type="entry name" value="PROTEIN MALY"/>
    <property type="match status" value="1"/>
</dbReference>
<dbReference type="InterPro" id="IPR015424">
    <property type="entry name" value="PyrdxlP-dep_Trfase"/>
</dbReference>
<evidence type="ECO:0000256" key="3">
    <source>
        <dbReference type="ARBA" id="ARBA00022898"/>
    </source>
</evidence>
<proteinExistence type="inferred from homology"/>
<keyword evidence="3" id="KW-0663">Pyridoxal phosphate</keyword>
<accession>A0A9Y2AKX4</accession>
<evidence type="ECO:0000313" key="8">
    <source>
        <dbReference type="Proteomes" id="UP001243623"/>
    </source>
</evidence>
<dbReference type="InterPro" id="IPR051798">
    <property type="entry name" value="Class-II_PLP-Dep_Aminotrans"/>
</dbReference>
<dbReference type="SUPFAM" id="SSF53383">
    <property type="entry name" value="PLP-dependent transferases"/>
    <property type="match status" value="1"/>
</dbReference>
<dbReference type="GO" id="GO:0047804">
    <property type="term" value="F:cysteine-S-conjugate beta-lyase activity"/>
    <property type="evidence" value="ECO:0007669"/>
    <property type="project" value="UniProtKB-EC"/>
</dbReference>
<dbReference type="PANTHER" id="PTHR43525:SF1">
    <property type="entry name" value="PROTEIN MALY"/>
    <property type="match status" value="1"/>
</dbReference>
<dbReference type="Proteomes" id="UP001243623">
    <property type="component" value="Chromosome"/>
</dbReference>
<reference evidence="7" key="1">
    <citation type="submission" date="2023-03" db="EMBL/GenBank/DDBJ databases">
        <title>Selenobaculum gbiensis gen. nov. sp. nov., a new bacterium isolated from the gut microbiota of IBD patient.</title>
        <authorList>
            <person name="Yeo S."/>
            <person name="Park H."/>
            <person name="Huh C.S."/>
        </authorList>
    </citation>
    <scope>NUCLEOTIDE SEQUENCE</scope>
    <source>
        <strain evidence="7">ICN-92133</strain>
    </source>
</reference>
<evidence type="ECO:0000256" key="4">
    <source>
        <dbReference type="ARBA" id="ARBA00023239"/>
    </source>
</evidence>
<evidence type="ECO:0000256" key="1">
    <source>
        <dbReference type="ARBA" id="ARBA00001933"/>
    </source>
</evidence>
<keyword evidence="8" id="KW-1185">Reference proteome</keyword>
<evidence type="ECO:0000256" key="5">
    <source>
        <dbReference type="ARBA" id="ARBA00037974"/>
    </source>
</evidence>
<dbReference type="GO" id="GO:0030170">
    <property type="term" value="F:pyridoxal phosphate binding"/>
    <property type="evidence" value="ECO:0007669"/>
    <property type="project" value="InterPro"/>
</dbReference>
<dbReference type="Gene3D" id="3.90.1150.10">
    <property type="entry name" value="Aspartate Aminotransferase, domain 1"/>
    <property type="match status" value="1"/>
</dbReference>
<dbReference type="KEGG" id="sgbi:P3F81_01285"/>
<comment type="similarity">
    <text evidence="5">Belongs to the class-II pyridoxal-phosphate-dependent aminotransferase family. MalY/PatB cystathionine beta-lyase subfamily.</text>
</comment>
<dbReference type="CDD" id="cd00609">
    <property type="entry name" value="AAT_like"/>
    <property type="match status" value="1"/>
</dbReference>
<organism evidence="7 8">
    <name type="scientific">Selenobaculum gibii</name>
    <dbReference type="NCBI Taxonomy" id="3054208"/>
    <lineage>
        <taxon>Bacteria</taxon>
        <taxon>Bacillati</taxon>
        <taxon>Bacillota</taxon>
        <taxon>Negativicutes</taxon>
        <taxon>Selenomonadales</taxon>
        <taxon>Selenomonadaceae</taxon>
        <taxon>Selenobaculum</taxon>
    </lineage>
</organism>
<evidence type="ECO:0000313" key="7">
    <source>
        <dbReference type="EMBL" id="WIW71932.1"/>
    </source>
</evidence>
<gene>
    <name evidence="7" type="ORF">P3F81_01285</name>
</gene>
<sequence length="391" mass="44938">MCYNFDQIIDRKNTNSIKYDFTQKHGKPIDILPLWIADMDFRVPEQVIDALTKSNSHGIFGYSDTRGEYVETLKTWFNDNLDWKIKDEWLVKTPGVVFALCTAIQALTNEGDAVLIQRPVYYPFSSSIEKNNRKLINNPLIYKNGKYSIDYADFEEKIIANKIKLFILCNPHNPVGRVWTKKELTTIGDICVKHQVKIISDEIHSAFTYPNHRHFVLASLKPEFNNITLTCTSPSKTFNIAGLQVSNIFIANPNIREKFVQVMERNGYSELNSLGIIACQAAYKYGSVWLNQLKTYLKGNLDFTRDFLAKHLPQIKLVEPEGTYLLWLDFSDLNLSDEELEDLIVNKAKLWLASGEIFGEEGKQFERINISCPRQTLKTALIHLKKAIKSL</sequence>
<comment type="cofactor">
    <cofactor evidence="1">
        <name>pyridoxal 5'-phosphate</name>
        <dbReference type="ChEBI" id="CHEBI:597326"/>
    </cofactor>
</comment>
<dbReference type="InterPro" id="IPR004839">
    <property type="entry name" value="Aminotransferase_I/II_large"/>
</dbReference>
<dbReference type="InterPro" id="IPR027619">
    <property type="entry name" value="C-S_lyase_PatB-like"/>
</dbReference>
<protein>
    <recommendedName>
        <fullName evidence="2">cysteine-S-conjugate beta-lyase</fullName>
        <ecNumber evidence="2">4.4.1.13</ecNumber>
    </recommendedName>
</protein>
<dbReference type="Gene3D" id="3.40.640.10">
    <property type="entry name" value="Type I PLP-dependent aspartate aminotransferase-like (Major domain)"/>
    <property type="match status" value="1"/>
</dbReference>
<dbReference type="EMBL" id="CP120678">
    <property type="protein sequence ID" value="WIW71932.1"/>
    <property type="molecule type" value="Genomic_DNA"/>
</dbReference>
<dbReference type="Pfam" id="PF00155">
    <property type="entry name" value="Aminotran_1_2"/>
    <property type="match status" value="1"/>
</dbReference>
<keyword evidence="7" id="KW-0032">Aminotransferase</keyword>
<keyword evidence="7" id="KW-0808">Transferase</keyword>
<name>A0A9Y2AKX4_9FIRM</name>
<dbReference type="EC" id="4.4.1.13" evidence="2"/>
<dbReference type="InterPro" id="IPR015421">
    <property type="entry name" value="PyrdxlP-dep_Trfase_major"/>
</dbReference>
<dbReference type="InterPro" id="IPR015422">
    <property type="entry name" value="PyrdxlP-dep_Trfase_small"/>
</dbReference>
<evidence type="ECO:0000256" key="2">
    <source>
        <dbReference type="ARBA" id="ARBA00012224"/>
    </source>
</evidence>
<feature type="domain" description="Aminotransferase class I/classII large" evidence="6">
    <location>
        <begin position="31"/>
        <end position="381"/>
    </location>
</feature>
<evidence type="ECO:0000259" key="6">
    <source>
        <dbReference type="Pfam" id="PF00155"/>
    </source>
</evidence>